<organism evidence="1 2">
    <name type="scientific">Aeromonas caviae</name>
    <name type="common">Aeromonas punctata</name>
    <dbReference type="NCBI Taxonomy" id="648"/>
    <lineage>
        <taxon>Bacteria</taxon>
        <taxon>Pseudomonadati</taxon>
        <taxon>Pseudomonadota</taxon>
        <taxon>Gammaproteobacteria</taxon>
        <taxon>Aeromonadales</taxon>
        <taxon>Aeromonadaceae</taxon>
        <taxon>Aeromonas</taxon>
    </lineage>
</organism>
<sequence>MIIECPKCFKKNDLHLEAKVKCGHCQEELTGSTFKKPIMSGGAILVIGLVSGQIADYALFDNRYPMHVEYSIVDACANSSPELISKNIYIDRRNVCLCAMQGTMNEISYIRYKVDKESFLSAFRKNSNECMRREG</sequence>
<accession>A0AAV4YM43</accession>
<reference evidence="1" key="1">
    <citation type="submission" date="2021-07" db="EMBL/GenBank/DDBJ databases">
        <title>Draft genome sequence of carbapenem-resistant Aeromonas spp. in Japan.</title>
        <authorList>
            <person name="Maehana S."/>
            <person name="Suzuki M."/>
            <person name="Kitasato H."/>
        </authorList>
    </citation>
    <scope>NUCLEOTIDE SEQUENCE</scope>
    <source>
        <strain evidence="1">KAM343</strain>
    </source>
</reference>
<gene>
    <name evidence="1" type="ORF">KAM343_27570</name>
</gene>
<protein>
    <recommendedName>
        <fullName evidence="3">Zinc ribbon domain-containing protein</fullName>
    </recommendedName>
</protein>
<dbReference type="AlphaFoldDB" id="A0AAV4YM43"/>
<dbReference type="Proteomes" id="UP000886939">
    <property type="component" value="Unassembled WGS sequence"/>
</dbReference>
<comment type="caution">
    <text evidence="1">The sequence shown here is derived from an EMBL/GenBank/DDBJ whole genome shotgun (WGS) entry which is preliminary data.</text>
</comment>
<proteinExistence type="predicted"/>
<dbReference type="EMBL" id="BPNI01000057">
    <property type="protein sequence ID" value="GJA41961.1"/>
    <property type="molecule type" value="Genomic_DNA"/>
</dbReference>
<evidence type="ECO:0008006" key="3">
    <source>
        <dbReference type="Google" id="ProtNLM"/>
    </source>
</evidence>
<evidence type="ECO:0000313" key="1">
    <source>
        <dbReference type="EMBL" id="GJA41961.1"/>
    </source>
</evidence>
<evidence type="ECO:0000313" key="2">
    <source>
        <dbReference type="Proteomes" id="UP000886939"/>
    </source>
</evidence>
<dbReference type="RefSeq" id="WP_129146497.1">
    <property type="nucleotide sequence ID" value="NZ_AP024940.1"/>
</dbReference>
<name>A0AAV4YM43_AERCA</name>